<feature type="region of interest" description="Disordered" evidence="1">
    <location>
        <begin position="128"/>
        <end position="175"/>
    </location>
</feature>
<dbReference type="Proteomes" id="UP000433876">
    <property type="component" value="Unassembled WGS sequence"/>
</dbReference>
<dbReference type="VEuPathDB" id="FungiDB:SMAC_09845"/>
<reference evidence="2 3" key="1">
    <citation type="submission" date="2017-07" db="EMBL/GenBank/DDBJ databases">
        <title>Genome sequence of the Sordaria macrospora wild type strain R19027.</title>
        <authorList>
            <person name="Nowrousian M."/>
            <person name="Teichert I."/>
            <person name="Kueck U."/>
        </authorList>
    </citation>
    <scope>NUCLEOTIDE SEQUENCE [LARGE SCALE GENOMIC DNA]</scope>
    <source>
        <strain evidence="2 3">R19027</strain>
        <tissue evidence="2">Mycelium</tissue>
    </source>
</reference>
<accession>A0A8S8ZYQ7</accession>
<sequence>MGNSLDWQNLSVWELAQATKTKLSALLVDPETQMFHSWLFDTLNDLDVYKKAAKEIRNNPHTEDAVLDKLVRHCHKAACPCISPETREARKSVLRVLFQNLDVHWLASLLDLKDHKKNHPLVKRFKEEMRKRRREERRQMRKMPLGAPKNTPTSSLEAEVEDDGEGDVAEDDVSISDSFYERAAANFST</sequence>
<evidence type="ECO:0000256" key="1">
    <source>
        <dbReference type="SAM" id="MobiDB-lite"/>
    </source>
</evidence>
<proteinExistence type="predicted"/>
<name>A0A8S8ZYQ7_SORMA</name>
<evidence type="ECO:0000313" key="3">
    <source>
        <dbReference type="Proteomes" id="UP000433876"/>
    </source>
</evidence>
<dbReference type="AlphaFoldDB" id="A0A8S8ZYQ7"/>
<dbReference type="EMBL" id="NMPR01000037">
    <property type="protein sequence ID" value="KAA8633435.1"/>
    <property type="molecule type" value="Genomic_DNA"/>
</dbReference>
<protein>
    <submittedName>
        <fullName evidence="2">Uncharacterized protein</fullName>
    </submittedName>
</protein>
<evidence type="ECO:0000313" key="2">
    <source>
        <dbReference type="EMBL" id="KAA8633435.1"/>
    </source>
</evidence>
<organism evidence="2 3">
    <name type="scientific">Sordaria macrospora</name>
    <dbReference type="NCBI Taxonomy" id="5147"/>
    <lineage>
        <taxon>Eukaryota</taxon>
        <taxon>Fungi</taxon>
        <taxon>Dikarya</taxon>
        <taxon>Ascomycota</taxon>
        <taxon>Pezizomycotina</taxon>
        <taxon>Sordariomycetes</taxon>
        <taxon>Sordariomycetidae</taxon>
        <taxon>Sordariales</taxon>
        <taxon>Sordariaceae</taxon>
        <taxon>Sordaria</taxon>
    </lineage>
</organism>
<feature type="compositionally biased region" description="Acidic residues" evidence="1">
    <location>
        <begin position="158"/>
        <end position="174"/>
    </location>
</feature>
<comment type="caution">
    <text evidence="2">The sequence shown here is derived from an EMBL/GenBank/DDBJ whole genome shotgun (WGS) entry which is preliminary data.</text>
</comment>
<gene>
    <name evidence="2" type="ORF">SMACR_09845</name>
</gene>
<feature type="compositionally biased region" description="Basic residues" evidence="1">
    <location>
        <begin position="131"/>
        <end position="141"/>
    </location>
</feature>